<dbReference type="EMBL" id="BAAAFM010000001">
    <property type="protein sequence ID" value="GAA0198597.1"/>
    <property type="molecule type" value="Genomic_DNA"/>
</dbReference>
<accession>A0ABP3CD43</accession>
<gene>
    <name evidence="3" type="ORF">GCM10009123_02360</name>
</gene>
<protein>
    <recommendedName>
        <fullName evidence="5">Lipoprotein</fullName>
    </recommendedName>
</protein>
<feature type="compositionally biased region" description="Low complexity" evidence="1">
    <location>
        <begin position="25"/>
        <end position="34"/>
    </location>
</feature>
<dbReference type="PROSITE" id="PS51257">
    <property type="entry name" value="PROKAR_LIPOPROTEIN"/>
    <property type="match status" value="1"/>
</dbReference>
<evidence type="ECO:0000313" key="4">
    <source>
        <dbReference type="Proteomes" id="UP001501221"/>
    </source>
</evidence>
<dbReference type="Proteomes" id="UP001501221">
    <property type="component" value="Unassembled WGS sequence"/>
</dbReference>
<keyword evidence="4" id="KW-1185">Reference proteome</keyword>
<organism evidence="3 4">
    <name type="scientific">Kangiella japonica</name>
    <dbReference type="NCBI Taxonomy" id="647384"/>
    <lineage>
        <taxon>Bacteria</taxon>
        <taxon>Pseudomonadati</taxon>
        <taxon>Pseudomonadota</taxon>
        <taxon>Gammaproteobacteria</taxon>
        <taxon>Kangiellales</taxon>
        <taxon>Kangiellaceae</taxon>
        <taxon>Kangiella</taxon>
    </lineage>
</organism>
<comment type="caution">
    <text evidence="3">The sequence shown here is derived from an EMBL/GenBank/DDBJ whole genome shotgun (WGS) entry which is preliminary data.</text>
</comment>
<sequence>MKLTYTMFFAVLSLTFLSCTDDSTKSSNTNSTKTPEGELIPRSSQESAKYYLISVEADGEFLRSTHSRVSSMSHGYSITRIDCKAKRYQDLGYGENKQSNIKIYKKTQWANLVNGSSKYDLVSFVCSRNNQ</sequence>
<name>A0ABP3CD43_9GAMM</name>
<dbReference type="RefSeq" id="WP_343985400.1">
    <property type="nucleotide sequence ID" value="NZ_BAAAFM010000001.1"/>
</dbReference>
<evidence type="ECO:0000256" key="2">
    <source>
        <dbReference type="SAM" id="SignalP"/>
    </source>
</evidence>
<reference evidence="4" key="1">
    <citation type="journal article" date="2019" name="Int. J. Syst. Evol. Microbiol.">
        <title>The Global Catalogue of Microorganisms (GCM) 10K type strain sequencing project: providing services to taxonomists for standard genome sequencing and annotation.</title>
        <authorList>
            <consortium name="The Broad Institute Genomics Platform"/>
            <consortium name="The Broad Institute Genome Sequencing Center for Infectious Disease"/>
            <person name="Wu L."/>
            <person name="Ma J."/>
        </authorList>
    </citation>
    <scope>NUCLEOTIDE SEQUENCE [LARGE SCALE GENOMIC DNA]</scope>
    <source>
        <strain evidence="4">JCM 16211</strain>
    </source>
</reference>
<feature type="chain" id="PRO_5046766823" description="Lipoprotein" evidence="2">
    <location>
        <begin position="21"/>
        <end position="131"/>
    </location>
</feature>
<feature type="signal peptide" evidence="2">
    <location>
        <begin position="1"/>
        <end position="20"/>
    </location>
</feature>
<evidence type="ECO:0000256" key="1">
    <source>
        <dbReference type="SAM" id="MobiDB-lite"/>
    </source>
</evidence>
<keyword evidence="2" id="KW-0732">Signal</keyword>
<evidence type="ECO:0008006" key="5">
    <source>
        <dbReference type="Google" id="ProtNLM"/>
    </source>
</evidence>
<feature type="region of interest" description="Disordered" evidence="1">
    <location>
        <begin position="21"/>
        <end position="43"/>
    </location>
</feature>
<evidence type="ECO:0000313" key="3">
    <source>
        <dbReference type="EMBL" id="GAA0198597.1"/>
    </source>
</evidence>
<proteinExistence type="predicted"/>